<evidence type="ECO:0000313" key="1">
    <source>
        <dbReference type="EMBL" id="ANZ76384.1"/>
    </source>
</evidence>
<dbReference type="Pfam" id="PF08728">
    <property type="entry name" value="CRT10"/>
    <property type="match status" value="1"/>
</dbReference>
<gene>
    <name evidence="1" type="primary">CRT10</name>
    <name evidence="1" type="ORF">ATY40_BA7503473</name>
</gene>
<sequence length="477" mass="54298">MECPPGRYYNDSIVLQHTDEISLVSDNDNSEYKNNLVAVSKVHSLLFLSYRRHIQIYQLPQLRWITTITTVPEIPAEWDTSASVFPDLPYDINYCRIGEINGKEVLAIASDNGTVKLYYTDALSTLTPNPQIIRVAADLELRLKRSVWGLDFYPKYNLIAVSSNSHYITVFKILPDEKFIFGNLATLSNNIPTVCFIENSTNLETEMRLLAGTVQGEVAYFRIDINHYCENEIYDLRLIKDTPVDHGNFESGIESSILSCCLFSEMIWTLTFVSSEFFKPVDSLGIPPTSSSKRYPASDEWNGVPVTQGSCNHIAHKVSFSDPDKPAEQHLSDIFSDENIADDVHIQPSGFCFGSAELMTILLGFDGRKLKNKSSSLIRNYLRDRFQHSCFIQELSSMIIVGMEGTGWLFRLVQTPNKYTYRQELCLGTTDWAPIVGIDYQLVDDNTAILYMVNMYNKVKTYKLIDREIMALNIDLY</sequence>
<accession>A0A1B2JE90</accession>
<dbReference type="InterPro" id="IPR014839">
    <property type="entry name" value="Crt10"/>
</dbReference>
<dbReference type="AlphaFoldDB" id="A0A1B2JE90"/>
<dbReference type="EMBL" id="CP014586">
    <property type="protein sequence ID" value="ANZ76384.1"/>
    <property type="molecule type" value="Genomic_DNA"/>
</dbReference>
<protein>
    <submittedName>
        <fullName evidence="1">BA75_03473T0</fullName>
    </submittedName>
</protein>
<dbReference type="SUPFAM" id="SSF50978">
    <property type="entry name" value="WD40 repeat-like"/>
    <property type="match status" value="1"/>
</dbReference>
<dbReference type="Proteomes" id="UP000094565">
    <property type="component" value="Chromosome 3"/>
</dbReference>
<evidence type="ECO:0000313" key="2">
    <source>
        <dbReference type="Proteomes" id="UP000094565"/>
    </source>
</evidence>
<proteinExistence type="predicted"/>
<dbReference type="OrthoDB" id="4068815at2759"/>
<keyword evidence="2" id="KW-1185">Reference proteome</keyword>
<dbReference type="InterPro" id="IPR015943">
    <property type="entry name" value="WD40/YVTN_repeat-like_dom_sf"/>
</dbReference>
<dbReference type="InterPro" id="IPR036322">
    <property type="entry name" value="WD40_repeat_dom_sf"/>
</dbReference>
<organism evidence="1 2">
    <name type="scientific">Komagataella pastoris</name>
    <name type="common">Yeast</name>
    <name type="synonym">Pichia pastoris</name>
    <dbReference type="NCBI Taxonomy" id="4922"/>
    <lineage>
        <taxon>Eukaryota</taxon>
        <taxon>Fungi</taxon>
        <taxon>Dikarya</taxon>
        <taxon>Ascomycota</taxon>
        <taxon>Saccharomycotina</taxon>
        <taxon>Pichiomycetes</taxon>
        <taxon>Pichiales</taxon>
        <taxon>Pichiaceae</taxon>
        <taxon>Komagataella</taxon>
    </lineage>
</organism>
<dbReference type="Gene3D" id="2.130.10.10">
    <property type="entry name" value="YVTN repeat-like/Quinoprotein amine dehydrogenase"/>
    <property type="match status" value="1"/>
</dbReference>
<name>A0A1B2JE90_PICPA</name>
<reference evidence="1 2" key="1">
    <citation type="submission" date="2016-02" db="EMBL/GenBank/DDBJ databases">
        <title>Comparative genomic and transcriptomic foundation for Pichia pastoris.</title>
        <authorList>
            <person name="Love K.R."/>
            <person name="Shah K.A."/>
            <person name="Whittaker C.A."/>
            <person name="Wu J."/>
            <person name="Bartlett M.C."/>
            <person name="Ma D."/>
            <person name="Leeson R.L."/>
            <person name="Priest M."/>
            <person name="Young S.K."/>
            <person name="Love J.C."/>
        </authorList>
    </citation>
    <scope>NUCLEOTIDE SEQUENCE [LARGE SCALE GENOMIC DNA]</scope>
    <source>
        <strain evidence="1 2">ATCC 28485</strain>
    </source>
</reference>